<feature type="region of interest" description="Disordered" evidence="1">
    <location>
        <begin position="1"/>
        <end position="46"/>
    </location>
</feature>
<dbReference type="Proteomes" id="UP000314294">
    <property type="component" value="Unassembled WGS sequence"/>
</dbReference>
<dbReference type="EMBL" id="SRLO01001372">
    <property type="protein sequence ID" value="TNN38424.1"/>
    <property type="molecule type" value="Genomic_DNA"/>
</dbReference>
<keyword evidence="3" id="KW-1185">Reference proteome</keyword>
<proteinExistence type="predicted"/>
<dbReference type="AlphaFoldDB" id="A0A4Z2FCD7"/>
<sequence>MFHHPDLHPPSGGGREEEWAESQQWAESHHDQSRAAAAARGSCRYTPEDERRAFVSRVGARLRAHQQTRWHLMPRARC</sequence>
<evidence type="ECO:0000256" key="1">
    <source>
        <dbReference type="SAM" id="MobiDB-lite"/>
    </source>
</evidence>
<protein>
    <submittedName>
        <fullName evidence="2">Uncharacterized protein</fullName>
    </submittedName>
</protein>
<reference evidence="2 3" key="1">
    <citation type="submission" date="2019-03" db="EMBL/GenBank/DDBJ databases">
        <title>First draft genome of Liparis tanakae, snailfish: a comprehensive survey of snailfish specific genes.</title>
        <authorList>
            <person name="Kim W."/>
            <person name="Song I."/>
            <person name="Jeong J.-H."/>
            <person name="Kim D."/>
            <person name="Kim S."/>
            <person name="Ryu S."/>
            <person name="Song J.Y."/>
            <person name="Lee S.K."/>
        </authorList>
    </citation>
    <scope>NUCLEOTIDE SEQUENCE [LARGE SCALE GENOMIC DNA]</scope>
    <source>
        <tissue evidence="2">Muscle</tissue>
    </source>
</reference>
<gene>
    <name evidence="2" type="ORF">EYF80_051400</name>
</gene>
<name>A0A4Z2FCD7_9TELE</name>
<accession>A0A4Z2FCD7</accession>
<organism evidence="2 3">
    <name type="scientific">Liparis tanakae</name>
    <name type="common">Tanaka's snailfish</name>
    <dbReference type="NCBI Taxonomy" id="230148"/>
    <lineage>
        <taxon>Eukaryota</taxon>
        <taxon>Metazoa</taxon>
        <taxon>Chordata</taxon>
        <taxon>Craniata</taxon>
        <taxon>Vertebrata</taxon>
        <taxon>Euteleostomi</taxon>
        <taxon>Actinopterygii</taxon>
        <taxon>Neopterygii</taxon>
        <taxon>Teleostei</taxon>
        <taxon>Neoteleostei</taxon>
        <taxon>Acanthomorphata</taxon>
        <taxon>Eupercaria</taxon>
        <taxon>Perciformes</taxon>
        <taxon>Cottioidei</taxon>
        <taxon>Cottales</taxon>
        <taxon>Liparidae</taxon>
        <taxon>Liparis</taxon>
    </lineage>
</organism>
<comment type="caution">
    <text evidence="2">The sequence shown here is derived from an EMBL/GenBank/DDBJ whole genome shotgun (WGS) entry which is preliminary data.</text>
</comment>
<evidence type="ECO:0000313" key="3">
    <source>
        <dbReference type="Proteomes" id="UP000314294"/>
    </source>
</evidence>
<evidence type="ECO:0000313" key="2">
    <source>
        <dbReference type="EMBL" id="TNN38424.1"/>
    </source>
</evidence>